<organism evidence="2">
    <name type="scientific">Amphimedon queenslandica</name>
    <name type="common">Sponge</name>
    <dbReference type="NCBI Taxonomy" id="400682"/>
    <lineage>
        <taxon>Eukaryota</taxon>
        <taxon>Metazoa</taxon>
        <taxon>Porifera</taxon>
        <taxon>Demospongiae</taxon>
        <taxon>Heteroscleromorpha</taxon>
        <taxon>Haplosclerida</taxon>
        <taxon>Niphatidae</taxon>
        <taxon>Amphimedon</taxon>
    </lineage>
</organism>
<proteinExistence type="predicted"/>
<feature type="compositionally biased region" description="Acidic residues" evidence="1">
    <location>
        <begin position="91"/>
        <end position="104"/>
    </location>
</feature>
<feature type="region of interest" description="Disordered" evidence="1">
    <location>
        <begin position="66"/>
        <end position="113"/>
    </location>
</feature>
<reference evidence="2" key="1">
    <citation type="submission" date="2017-05" db="UniProtKB">
        <authorList>
            <consortium name="EnsemblMetazoa"/>
        </authorList>
    </citation>
    <scope>IDENTIFICATION</scope>
</reference>
<dbReference type="EnsemblMetazoa" id="Aqu2.1.34649_001">
    <property type="protein sequence ID" value="Aqu2.1.34649_001"/>
    <property type="gene ID" value="Aqu2.1.34649"/>
</dbReference>
<evidence type="ECO:0000256" key="1">
    <source>
        <dbReference type="SAM" id="MobiDB-lite"/>
    </source>
</evidence>
<accession>A0A1X7V4C1</accession>
<name>A0A1X7V4C1_AMPQE</name>
<dbReference type="InParanoid" id="A0A1X7V4C1"/>
<dbReference type="AlphaFoldDB" id="A0A1X7V4C1"/>
<evidence type="ECO:0008006" key="3">
    <source>
        <dbReference type="Google" id="ProtNLM"/>
    </source>
</evidence>
<evidence type="ECO:0000313" key="2">
    <source>
        <dbReference type="EnsemblMetazoa" id="Aqu2.1.34649_001"/>
    </source>
</evidence>
<sequence>MGKRCVVADCSNSHKDGASLFKFPEDWKTRSIQVEISTATCDVGIQCHLLEGNILPPLLPLTTHNRDELTNDMSDSDNSIDNDINLHSESDLEQDSDVEYDSDDSTTYNSSFDGTEMSWDSDILMEDNSDIESYSNDIYTKDACKSYIEEKNL</sequence>
<protein>
    <recommendedName>
        <fullName evidence="3">THAP-type domain-containing protein</fullName>
    </recommendedName>
</protein>